<accession>A0AC61PPH3</accession>
<keyword evidence="2" id="KW-1185">Reference proteome</keyword>
<dbReference type="Proteomes" id="UP000192328">
    <property type="component" value="Unassembled WGS sequence"/>
</dbReference>
<reference evidence="1" key="1">
    <citation type="submission" date="2017-04" db="EMBL/GenBank/DDBJ databases">
        <authorList>
            <person name="Varghese N."/>
            <person name="Submissions S."/>
        </authorList>
    </citation>
    <scope>NUCLEOTIDE SEQUENCE</scope>
    <source>
        <strain evidence="1">WTE2008</strain>
    </source>
</reference>
<proteinExistence type="predicted"/>
<name>A0AC61PPH3_9FIRM</name>
<dbReference type="EMBL" id="FWXZ01000007">
    <property type="protein sequence ID" value="SMC82793.1"/>
    <property type="molecule type" value="Genomic_DNA"/>
</dbReference>
<gene>
    <name evidence="1" type="ORF">SAMN06297397_2726</name>
</gene>
<evidence type="ECO:0000313" key="2">
    <source>
        <dbReference type="Proteomes" id="UP000192328"/>
    </source>
</evidence>
<evidence type="ECO:0000313" key="1">
    <source>
        <dbReference type="EMBL" id="SMC82793.1"/>
    </source>
</evidence>
<organism evidence="1 2">
    <name type="scientific">Aristaeella lactis</name>
    <dbReference type="NCBI Taxonomy" id="3046383"/>
    <lineage>
        <taxon>Bacteria</taxon>
        <taxon>Bacillati</taxon>
        <taxon>Bacillota</taxon>
        <taxon>Clostridia</taxon>
        <taxon>Eubacteriales</taxon>
        <taxon>Aristaeellaceae</taxon>
        <taxon>Aristaeella</taxon>
    </lineage>
</organism>
<comment type="caution">
    <text evidence="1">The sequence shown here is derived from an EMBL/GenBank/DDBJ whole genome shotgun (WGS) entry which is preliminary data.</text>
</comment>
<sequence length="947" mass="103876">MKRDRGRRRTILSLLLCAVLLSGSVSMTAAEELFVATPTDLAVEEEPFRMTETLEGAQITVTAEAGVIPEGSALTAARAGHAEFVQAAEAALNIDQDREIIAFHKVYRISGAEINGNAQVRIDDPELSELQIRYADGEVSAFVMRYDESGQALRDRVVRVPAKVNIQRNTVSFSISGTGLYDVIAVVRMPEQEETVPEEEHPEPVQKEPAAEEAEEEVPETEPAQDDVVPEEPADELPTAQEAEEPAVTEPQPVQPEVNQEPEPVQPETAVEQPAAAASQPAEAAKETPIQTAADEAPEPAREVFDPEGATAETDKVRAFIIRCYWLILGREPDQTGMAYWEDKLKNKNATAAEIISGFVGSTEFSRMHKSSEELIEILYRTMLNRASDETGRKYWNKIIADGASLNQLVNGFCDSNEFKAICSSYGIESGSLGTGGAAEPVAFSERQIAFVIRCYRQALNREPDAGGLQYWCRKLATKKASFAEVASGFVFSDEMKNKKLDNEAFIKMLYRLYLDREAEPEGLKYWKQKMSEGMTREQVNEGFAESLEFANLVSVYDPETGAEPEYNYIIVPDETSMTINNGAKVKAQVSPELAEAGTKLQWSSSDSKIFTVNQEGEILGCYPGKAVLRIADGQSKVITEITVNVMPNYRAILFSESTFAGGVIKRNRGDVRLMKNMLSTVTAPDGGQYKVYSYDDLVASEVYQKINQCLVAPSRDGDVSIFFFASHGDYRSTSQQYAGRLWCKNKATWLELPELARVLSNVKGKVIVLLESCGPGAAIREFSSLDGSTQSEEGPVDNQNMTGAVISAFAAADPGLTEYRTSPTPFFPDTAGSAMLDEAEAGTAGRSYATEGAGNLFLTEKFIVMTASAYLQTSYSAGQDACNLFPKWLTKGVGTSGAMPADTECGNSDGKLTVNELFQYVYKHTIYRQTPQVYPQNSSYVLFLRK</sequence>
<protein>
    <submittedName>
        <fullName evidence="1">Caspase domain-containing protein</fullName>
    </submittedName>
</protein>